<reference evidence="3" key="1">
    <citation type="journal article" date="2019" name="Int. J. Syst. Evol. Microbiol.">
        <title>The Global Catalogue of Microorganisms (GCM) 10K type strain sequencing project: providing services to taxonomists for standard genome sequencing and annotation.</title>
        <authorList>
            <consortium name="The Broad Institute Genomics Platform"/>
            <consortium name="The Broad Institute Genome Sequencing Center for Infectious Disease"/>
            <person name="Wu L."/>
            <person name="Ma J."/>
        </authorList>
    </citation>
    <scope>NUCLEOTIDE SEQUENCE [LARGE SCALE GENOMIC DNA]</scope>
    <source>
        <strain evidence="3">JCM 14546</strain>
    </source>
</reference>
<keyword evidence="3" id="KW-1185">Reference proteome</keyword>
<proteinExistence type="predicted"/>
<evidence type="ECO:0000256" key="1">
    <source>
        <dbReference type="SAM" id="Phobius"/>
    </source>
</evidence>
<keyword evidence="1" id="KW-1133">Transmembrane helix</keyword>
<evidence type="ECO:0000313" key="3">
    <source>
        <dbReference type="Proteomes" id="UP001500755"/>
    </source>
</evidence>
<name>A0ABP5F0I5_9MICO</name>
<organism evidence="2 3">
    <name type="scientific">Brevibacterium samyangense</name>
    <dbReference type="NCBI Taxonomy" id="366888"/>
    <lineage>
        <taxon>Bacteria</taxon>
        <taxon>Bacillati</taxon>
        <taxon>Actinomycetota</taxon>
        <taxon>Actinomycetes</taxon>
        <taxon>Micrococcales</taxon>
        <taxon>Brevibacteriaceae</taxon>
        <taxon>Brevibacterium</taxon>
    </lineage>
</organism>
<dbReference type="RefSeq" id="WP_344309897.1">
    <property type="nucleotide sequence ID" value="NZ_BAAANO010000021.1"/>
</dbReference>
<protein>
    <recommendedName>
        <fullName evidence="4">PH domain-containing protein</fullName>
    </recommendedName>
</protein>
<accession>A0ABP5F0I5</accession>
<keyword evidence="1" id="KW-0812">Transmembrane</keyword>
<gene>
    <name evidence="2" type="ORF">GCM10009755_23290</name>
</gene>
<feature type="transmembrane region" description="Helical" evidence="1">
    <location>
        <begin position="7"/>
        <end position="26"/>
    </location>
</feature>
<comment type="caution">
    <text evidence="2">The sequence shown here is derived from an EMBL/GenBank/DDBJ whole genome shotgun (WGS) entry which is preliminary data.</text>
</comment>
<evidence type="ECO:0000313" key="2">
    <source>
        <dbReference type="EMBL" id="GAA2011300.1"/>
    </source>
</evidence>
<feature type="transmembrane region" description="Helical" evidence="1">
    <location>
        <begin position="32"/>
        <end position="55"/>
    </location>
</feature>
<feature type="transmembrane region" description="Helical" evidence="1">
    <location>
        <begin position="162"/>
        <end position="182"/>
    </location>
</feature>
<evidence type="ECO:0008006" key="4">
    <source>
        <dbReference type="Google" id="ProtNLM"/>
    </source>
</evidence>
<keyword evidence="1" id="KW-0472">Membrane</keyword>
<dbReference type="Proteomes" id="UP001500755">
    <property type="component" value="Unassembled WGS sequence"/>
</dbReference>
<sequence length="187" mass="20097">MNVTSARGSLLISVFVAVFGGVWLVFDHDSALSPFLGVVGLLGFAGIVSGLFVLVPFGELHRSREDFTVRTVWRTRVIPQADVERIVVFERFFLPTRSGGGSAATRVVFVGASGVLARVSPRPGDLYRAVLVPEPEHIREKVTPDQAHRLLPGSATRAELSVFPLSILAILVALAVIGWAVWRAAAG</sequence>
<dbReference type="EMBL" id="BAAANO010000021">
    <property type="protein sequence ID" value="GAA2011300.1"/>
    <property type="molecule type" value="Genomic_DNA"/>
</dbReference>